<organism evidence="12 13">
    <name type="scientific">Indibacter alkaliphilus (strain CCUG 57479 / KCTC 22604 / LW1)</name>
    <dbReference type="NCBI Taxonomy" id="1189612"/>
    <lineage>
        <taxon>Bacteria</taxon>
        <taxon>Pseudomonadati</taxon>
        <taxon>Bacteroidota</taxon>
        <taxon>Cytophagia</taxon>
        <taxon>Cytophagales</taxon>
        <taxon>Cyclobacteriaceae</taxon>
    </lineage>
</organism>
<evidence type="ECO:0000256" key="4">
    <source>
        <dbReference type="ARBA" id="ARBA00022670"/>
    </source>
</evidence>
<feature type="transmembrane region" description="Helical" evidence="10">
    <location>
        <begin position="241"/>
        <end position="259"/>
    </location>
</feature>
<evidence type="ECO:0000259" key="11">
    <source>
        <dbReference type="Pfam" id="PF02163"/>
    </source>
</evidence>
<sequence>MYNKKEYLRHALLFIATVITATFAGGEWLFGRSILGKEEHFLNWEYFLKSLHFSIPFIGILLIHELGHLFASIHHNVKSSLPYFIPGWLGFLSAPSIGTFGAVIQVKSYIQSRKKFFDIGIAGPLAGFVIALGVLYYGFTNLPDADYIYQIHPEYLDPEFEGHSPEDGYISLEIGYNLLFWGMEKVFADPEKMPVMSEIIHFPYLFAGYLALFFTALNLLPIGQLDGGHIIFGLFPRKHRIISLVAYTAFMFYAGLGIINPFQSVNELLIRIPLYIGFLYICYRRVELSTQSKWALILLIVATQYSIVNIWPGVEGYAGWLLFGLLLGRFMGVDHPEVSGYKKLDRNRQILGWIAILIFLLCFTPQPFIME</sequence>
<evidence type="ECO:0000256" key="1">
    <source>
        <dbReference type="ARBA" id="ARBA00001947"/>
    </source>
</evidence>
<keyword evidence="4" id="KW-0645">Protease</keyword>
<protein>
    <submittedName>
        <fullName evidence="12">Peptidase M50</fullName>
    </submittedName>
</protein>
<evidence type="ECO:0000256" key="10">
    <source>
        <dbReference type="SAM" id="Phobius"/>
    </source>
</evidence>
<evidence type="ECO:0000256" key="2">
    <source>
        <dbReference type="ARBA" id="ARBA00004141"/>
    </source>
</evidence>
<dbReference type="eggNOG" id="COG1994">
    <property type="taxonomic scope" value="Bacteria"/>
</dbReference>
<keyword evidence="13" id="KW-1185">Reference proteome</keyword>
<feature type="transmembrane region" description="Helical" evidence="10">
    <location>
        <begin position="51"/>
        <end position="71"/>
    </location>
</feature>
<dbReference type="RefSeq" id="WP_009032302.1">
    <property type="nucleotide sequence ID" value="NZ_ALWO02000023.1"/>
</dbReference>
<dbReference type="GO" id="GO:0008233">
    <property type="term" value="F:peptidase activity"/>
    <property type="evidence" value="ECO:0007669"/>
    <property type="project" value="UniProtKB-KW"/>
</dbReference>
<evidence type="ECO:0000256" key="9">
    <source>
        <dbReference type="ARBA" id="ARBA00023136"/>
    </source>
</evidence>
<evidence type="ECO:0000256" key="3">
    <source>
        <dbReference type="ARBA" id="ARBA00007931"/>
    </source>
</evidence>
<keyword evidence="9 10" id="KW-0472">Membrane</keyword>
<dbReference type="CDD" id="cd06160">
    <property type="entry name" value="S2P-M50_like_2"/>
    <property type="match status" value="1"/>
</dbReference>
<comment type="similarity">
    <text evidence="3">Belongs to the peptidase M50B family.</text>
</comment>
<dbReference type="EMBL" id="ALWO02000023">
    <property type="protein sequence ID" value="EOZ98308.1"/>
    <property type="molecule type" value="Genomic_DNA"/>
</dbReference>
<dbReference type="GO" id="GO:0016020">
    <property type="term" value="C:membrane"/>
    <property type="evidence" value="ECO:0007669"/>
    <property type="project" value="UniProtKB-SubCell"/>
</dbReference>
<comment type="cofactor">
    <cofactor evidence="1">
        <name>Zn(2+)</name>
        <dbReference type="ChEBI" id="CHEBI:29105"/>
    </cofactor>
</comment>
<dbReference type="GO" id="GO:0006508">
    <property type="term" value="P:proteolysis"/>
    <property type="evidence" value="ECO:0007669"/>
    <property type="project" value="UniProtKB-KW"/>
</dbReference>
<dbReference type="AlphaFoldDB" id="S2E7P9"/>
<feature type="transmembrane region" description="Helical" evidence="10">
    <location>
        <begin position="317"/>
        <end position="338"/>
    </location>
</feature>
<evidence type="ECO:0000256" key="5">
    <source>
        <dbReference type="ARBA" id="ARBA00022692"/>
    </source>
</evidence>
<comment type="subcellular location">
    <subcellularLocation>
        <location evidence="2">Membrane</location>
        <topology evidence="2">Multi-pass membrane protein</topology>
    </subcellularLocation>
</comment>
<dbReference type="PANTHER" id="PTHR31412">
    <property type="entry name" value="ZINC METALLOPROTEASE EGY1"/>
    <property type="match status" value="1"/>
</dbReference>
<feature type="transmembrane region" description="Helical" evidence="10">
    <location>
        <begin position="350"/>
        <end position="369"/>
    </location>
</feature>
<feature type="domain" description="Peptidase M50" evidence="11">
    <location>
        <begin position="53"/>
        <end position="243"/>
    </location>
</feature>
<proteinExistence type="inferred from homology"/>
<feature type="transmembrane region" description="Helical" evidence="10">
    <location>
        <begin position="83"/>
        <end position="104"/>
    </location>
</feature>
<dbReference type="InterPro" id="IPR008915">
    <property type="entry name" value="Peptidase_M50"/>
</dbReference>
<dbReference type="Proteomes" id="UP000006073">
    <property type="component" value="Unassembled WGS sequence"/>
</dbReference>
<reference evidence="12 13" key="1">
    <citation type="journal article" date="2013" name="Genome Announc.">
        <title>Draft Genome Sequence of Indibacter alkaliphilus Strain LW1T, Isolated from Lonar Lake, a Haloalkaline Lake in the Buldana District of Maharashtra, India.</title>
        <authorList>
            <person name="Singh A."/>
            <person name="Kumar Jangir P."/>
            <person name="Sharma R."/>
            <person name="Singh A."/>
            <person name="Kumar Pinnaka A."/>
            <person name="Shivaji S."/>
        </authorList>
    </citation>
    <scope>NUCLEOTIDE SEQUENCE [LARGE SCALE GENOMIC DNA]</scope>
    <source>
        <strain evidence="13">CCUG 57479 / KCTC 22604 / LW1</strain>
    </source>
</reference>
<keyword evidence="6" id="KW-0378">Hydrolase</keyword>
<evidence type="ECO:0000256" key="7">
    <source>
        <dbReference type="ARBA" id="ARBA00022946"/>
    </source>
</evidence>
<feature type="transmembrane region" description="Helical" evidence="10">
    <location>
        <begin position="12"/>
        <end position="30"/>
    </location>
</feature>
<feature type="transmembrane region" description="Helical" evidence="10">
    <location>
        <begin position="199"/>
        <end position="220"/>
    </location>
</feature>
<evidence type="ECO:0000313" key="12">
    <source>
        <dbReference type="EMBL" id="EOZ98308.1"/>
    </source>
</evidence>
<feature type="transmembrane region" description="Helical" evidence="10">
    <location>
        <begin position="116"/>
        <end position="139"/>
    </location>
</feature>
<comment type="caution">
    <text evidence="12">The sequence shown here is derived from an EMBL/GenBank/DDBJ whole genome shotgun (WGS) entry which is preliminary data.</text>
</comment>
<keyword evidence="8 10" id="KW-1133">Transmembrane helix</keyword>
<evidence type="ECO:0000256" key="6">
    <source>
        <dbReference type="ARBA" id="ARBA00022801"/>
    </source>
</evidence>
<dbReference type="PANTHER" id="PTHR31412:SF0">
    <property type="entry name" value="ZINC METALLOPROTEASE EGY1, CHLOROPLASTIC-RELATED"/>
    <property type="match status" value="1"/>
</dbReference>
<dbReference type="Pfam" id="PF02163">
    <property type="entry name" value="Peptidase_M50"/>
    <property type="match status" value="1"/>
</dbReference>
<dbReference type="OrthoDB" id="921763at2"/>
<keyword evidence="7" id="KW-0809">Transit peptide</keyword>
<dbReference type="STRING" id="1189612.A33Q_0962"/>
<evidence type="ECO:0000256" key="8">
    <source>
        <dbReference type="ARBA" id="ARBA00022989"/>
    </source>
</evidence>
<feature type="transmembrane region" description="Helical" evidence="10">
    <location>
        <begin position="294"/>
        <end position="311"/>
    </location>
</feature>
<gene>
    <name evidence="12" type="ORF">A33Q_0962</name>
</gene>
<dbReference type="InterPro" id="IPR044838">
    <property type="entry name" value="EGY1-like"/>
</dbReference>
<evidence type="ECO:0000313" key="13">
    <source>
        <dbReference type="Proteomes" id="UP000006073"/>
    </source>
</evidence>
<keyword evidence="5 10" id="KW-0812">Transmembrane</keyword>
<accession>S2E7P9</accession>
<name>S2E7P9_INDAL</name>